<dbReference type="Pfam" id="PF08811">
    <property type="entry name" value="DUF1800"/>
    <property type="match status" value="1"/>
</dbReference>
<evidence type="ECO:0008006" key="3">
    <source>
        <dbReference type="Google" id="ProtNLM"/>
    </source>
</evidence>
<accession>A0A2W5MK65</accession>
<evidence type="ECO:0000313" key="2">
    <source>
        <dbReference type="Proteomes" id="UP000249577"/>
    </source>
</evidence>
<dbReference type="InterPro" id="IPR014917">
    <property type="entry name" value="DUF1800"/>
</dbReference>
<protein>
    <recommendedName>
        <fullName evidence="3">DUF1800 domain-containing protein</fullName>
    </recommendedName>
</protein>
<gene>
    <name evidence="1" type="ORF">DI565_04680</name>
</gene>
<dbReference type="EMBL" id="QFPN01000002">
    <property type="protein sequence ID" value="PZQ18013.1"/>
    <property type="molecule type" value="Genomic_DNA"/>
</dbReference>
<sequence>MATPPPARPCPQYARSQAHFWHLACQIRCAIKNSYIFFQYVWRSDPPNTRTFYSNSRRIEVVTMAASKSKALRASLVFHRFGLGAKPGGLARIADDPAAALVAELATPGVALINDPSLPSYAAACFEGAQPSPRPDAVRVVEVRARIKKHLQPEIGFAERLTLFWSNHFAMSFRKAPLLRATIGQFERDVIRPNVLGTFPQMLKQVMRHPGMIRFLDNDMSIGEESAFGLKRRVSYTENLAREMLELHTVGSGNYGESDVKALAKMLTGWSVVLKKEETPSNAGQFFYRAEWHQPGPQPFFGVTIPEGDMEQADKAFDLMSSHPATARRIATKLVRHFVTDDPSDDLVNPLVQTFLDTGGDLKQVTETLIGLERAWTAPASKYRTPYELMIAQFRALGTSLLPDEEGLLDRILVGLNQPFWDPPSPEGFSDDTADWLSPSSVAFRLDAVQQISKIIGRRKTVDPATLARGLYGGAMSRQTFERVAAGGSQLAGLTILFASPEFQRR</sequence>
<reference evidence="1 2" key="1">
    <citation type="submission" date="2017-08" db="EMBL/GenBank/DDBJ databases">
        <title>Infants hospitalized years apart are colonized by the same room-sourced microbial strains.</title>
        <authorList>
            <person name="Brooks B."/>
            <person name="Olm M.R."/>
            <person name="Firek B.A."/>
            <person name="Baker R."/>
            <person name="Thomas B.C."/>
            <person name="Morowitz M.J."/>
            <person name="Banfield J.F."/>
        </authorList>
    </citation>
    <scope>NUCLEOTIDE SEQUENCE [LARGE SCALE GENOMIC DNA]</scope>
    <source>
        <strain evidence="1">S2_005_003_R2_43</strain>
    </source>
</reference>
<evidence type="ECO:0000313" key="1">
    <source>
        <dbReference type="EMBL" id="PZQ18013.1"/>
    </source>
</evidence>
<proteinExistence type="predicted"/>
<name>A0A2W5MK65_ANCNO</name>
<organism evidence="1 2">
    <name type="scientific">Ancylobacter novellus</name>
    <name type="common">Thiobacillus novellus</name>
    <dbReference type="NCBI Taxonomy" id="921"/>
    <lineage>
        <taxon>Bacteria</taxon>
        <taxon>Pseudomonadati</taxon>
        <taxon>Pseudomonadota</taxon>
        <taxon>Alphaproteobacteria</taxon>
        <taxon>Hyphomicrobiales</taxon>
        <taxon>Xanthobacteraceae</taxon>
        <taxon>Ancylobacter</taxon>
    </lineage>
</organism>
<dbReference type="Proteomes" id="UP000249577">
    <property type="component" value="Unassembled WGS sequence"/>
</dbReference>
<dbReference type="AlphaFoldDB" id="A0A2W5MK65"/>
<comment type="caution">
    <text evidence="1">The sequence shown here is derived from an EMBL/GenBank/DDBJ whole genome shotgun (WGS) entry which is preliminary data.</text>
</comment>